<evidence type="ECO:0000313" key="2">
    <source>
        <dbReference type="Proteomes" id="UP000046067"/>
    </source>
</evidence>
<sequence length="116" mass="13956">MRNEWQFDWTRTCSNDRVIESYDSFALFAFHFNSVRASEFTVAVHYVHFTHFCHTSQTTGQLIDHFFFPQTNFVDVCFWLAKHDTVLSQRFGFFNHFCHVQQCFRRNTTNVQTHTT</sequence>
<proteinExistence type="predicted"/>
<accession>A0A655W218</accession>
<protein>
    <submittedName>
        <fullName evidence="1">Uncharacterized protein</fullName>
    </submittedName>
</protein>
<gene>
    <name evidence="1" type="ORF">ERS013201_00977</name>
</gene>
<organism evidence="1 2">
    <name type="scientific">Vibrio cholerae</name>
    <dbReference type="NCBI Taxonomy" id="666"/>
    <lineage>
        <taxon>Bacteria</taxon>
        <taxon>Pseudomonadati</taxon>
        <taxon>Pseudomonadota</taxon>
        <taxon>Gammaproteobacteria</taxon>
        <taxon>Vibrionales</taxon>
        <taxon>Vibrionaceae</taxon>
        <taxon>Vibrio</taxon>
    </lineage>
</organism>
<evidence type="ECO:0000313" key="1">
    <source>
        <dbReference type="EMBL" id="CSB80414.1"/>
    </source>
</evidence>
<dbReference type="AlphaFoldDB" id="A0A655W218"/>
<name>A0A655W218_VIBCL</name>
<dbReference type="EMBL" id="CWQJ01000005">
    <property type="protein sequence ID" value="CSB80414.1"/>
    <property type="molecule type" value="Genomic_DNA"/>
</dbReference>
<dbReference type="Proteomes" id="UP000046067">
    <property type="component" value="Unassembled WGS sequence"/>
</dbReference>
<reference evidence="1 2" key="1">
    <citation type="submission" date="2015-07" db="EMBL/GenBank/DDBJ databases">
        <authorList>
            <consortium name="Pathogen Informatics"/>
        </authorList>
    </citation>
    <scope>NUCLEOTIDE SEQUENCE [LARGE SCALE GENOMIC DNA]</scope>
    <source>
        <strain evidence="1 2">A325</strain>
    </source>
</reference>